<proteinExistence type="predicted"/>
<keyword evidence="3" id="KW-1185">Reference proteome</keyword>
<gene>
    <name evidence="2" type="ORF">GGE06_005727</name>
</gene>
<comment type="caution">
    <text evidence="2">The sequence shown here is derived from an EMBL/GenBank/DDBJ whole genome shotgun (WGS) entry which is preliminary data.</text>
</comment>
<evidence type="ECO:0008006" key="4">
    <source>
        <dbReference type="Google" id="ProtNLM"/>
    </source>
</evidence>
<dbReference type="RefSeq" id="WP_184932105.1">
    <property type="nucleotide sequence ID" value="NZ_JACHJY010000008.1"/>
</dbReference>
<dbReference type="AlphaFoldDB" id="A0A7W7XET2"/>
<evidence type="ECO:0000313" key="3">
    <source>
        <dbReference type="Proteomes" id="UP000582643"/>
    </source>
</evidence>
<evidence type="ECO:0000313" key="2">
    <source>
        <dbReference type="EMBL" id="MBB4984781.1"/>
    </source>
</evidence>
<dbReference type="Gene3D" id="3.40.50.300">
    <property type="entry name" value="P-loop containing nucleotide triphosphate hydrolases"/>
    <property type="match status" value="2"/>
</dbReference>
<dbReference type="SUPFAM" id="SSF52540">
    <property type="entry name" value="P-loop containing nucleoside triphosphate hydrolases"/>
    <property type="match status" value="1"/>
</dbReference>
<feature type="region of interest" description="Disordered" evidence="1">
    <location>
        <begin position="744"/>
        <end position="791"/>
    </location>
</feature>
<feature type="compositionally biased region" description="Pro residues" evidence="1">
    <location>
        <begin position="774"/>
        <end position="783"/>
    </location>
</feature>
<name>A0A7W7XET2_9ACTN</name>
<evidence type="ECO:0000256" key="1">
    <source>
        <dbReference type="SAM" id="MobiDB-lite"/>
    </source>
</evidence>
<protein>
    <recommendedName>
        <fullName evidence="4">Type IV secretion system coupling protein TraD DNA-binding domain-containing protein</fullName>
    </recommendedName>
</protein>
<dbReference type="EMBL" id="JACHJY010000008">
    <property type="protein sequence ID" value="MBB4984781.1"/>
    <property type="molecule type" value="Genomic_DNA"/>
</dbReference>
<dbReference type="InterPro" id="IPR027417">
    <property type="entry name" value="P-loop_NTPase"/>
</dbReference>
<reference evidence="2 3" key="1">
    <citation type="submission" date="2020-08" db="EMBL/GenBank/DDBJ databases">
        <title>Genomic Encyclopedia of Type Strains, Phase III (KMG-III): the genomes of soil and plant-associated and newly described type strains.</title>
        <authorList>
            <person name="Whitman W."/>
        </authorList>
    </citation>
    <scope>NUCLEOTIDE SEQUENCE [LARGE SCALE GENOMIC DNA]</scope>
    <source>
        <strain evidence="2 3">SFB5A</strain>
    </source>
</reference>
<sequence>MTAEEKKSLPGTMSLMTVATLYLQHRQKTEKAGTFHLKPPLPDEEVPPYLRERIPCINGCERTFRIDTSLRRAKDGVAPDVSLITEYAPDGTGTYHDSARVKCRVCDLVYRAPAYTVQNLRERLRNGEIKDSFYAKWLRVFEAEQAEEDAVARVTTIEIILGQNLTTDQPVTVTAEEMCSGTYVLGTQGAGKSSLLEQVTYQRMEQSDSIIVLDPHGQLVDNIIARMPQERIEDTYLLDLTDTRLFPFCLNVFYCADCTDETERARTRGRVLRVFRRIWPEIESGQYAEKILRYVTNTLIYNPDCTLADVPDWFRHPRAISAALRNVGDAQTRAFWEHDLPSLSSRERSIQTEPFLNRLGRLLADDLLRRLLCKPGPPLDVKSIIRGRRILLVKLPVDSDTAGEAASLVGVALFSLIYAATFDEQNRDWRDTYTLIVDEFQNFVTNEFVKLFVGGRKYGAKLVLAHQYTNQLDQPGLDVNRRGVLTARNVVAFHTTPYDASEVAPLFAQLDQQTDNLVADVVASLERHPNEAVKQFGLRTASPLVNGSRLQLHRSSATEEEPYTIVNGRKMYYSSHSARQVYDTTQYPQLDFGFGTVPFDPEDARQVRQQLNSLLYEAQKTGRINPSHESRFIEGMATLSHREDSHLRSDEKTRMEADLRVVIDALINEPLIERLSITGGGEILTQLPALPSRTAFVKAGERTYQMETYPLPPEVDGSTARKRVVSLLERTRWKYCSTREEVDERIASSPCRHSGAGGQMQPPSGQSPKYEVKPPSPVPPQPPIRRRSPSR</sequence>
<accession>A0A7W7XET2</accession>
<dbReference type="Proteomes" id="UP000582643">
    <property type="component" value="Unassembled WGS sequence"/>
</dbReference>
<organism evidence="2 3">
    <name type="scientific">Streptomyces nymphaeiformis</name>
    <dbReference type="NCBI Taxonomy" id="2663842"/>
    <lineage>
        <taxon>Bacteria</taxon>
        <taxon>Bacillati</taxon>
        <taxon>Actinomycetota</taxon>
        <taxon>Actinomycetes</taxon>
        <taxon>Kitasatosporales</taxon>
        <taxon>Streptomycetaceae</taxon>
        <taxon>Streptomyces</taxon>
    </lineage>
</organism>